<organism evidence="1 2">
    <name type="scientific">Pistacia atlantica</name>
    <dbReference type="NCBI Taxonomy" id="434234"/>
    <lineage>
        <taxon>Eukaryota</taxon>
        <taxon>Viridiplantae</taxon>
        <taxon>Streptophyta</taxon>
        <taxon>Embryophyta</taxon>
        <taxon>Tracheophyta</taxon>
        <taxon>Spermatophyta</taxon>
        <taxon>Magnoliopsida</taxon>
        <taxon>eudicotyledons</taxon>
        <taxon>Gunneridae</taxon>
        <taxon>Pentapetalae</taxon>
        <taxon>rosids</taxon>
        <taxon>malvids</taxon>
        <taxon>Sapindales</taxon>
        <taxon>Anacardiaceae</taxon>
        <taxon>Pistacia</taxon>
    </lineage>
</organism>
<dbReference type="EMBL" id="CM047901">
    <property type="protein sequence ID" value="KAJ0097465.1"/>
    <property type="molecule type" value="Genomic_DNA"/>
</dbReference>
<gene>
    <name evidence="1" type="ORF">Patl1_27737</name>
</gene>
<name>A0ACC1BEV1_9ROSI</name>
<proteinExistence type="predicted"/>
<reference evidence="2" key="1">
    <citation type="journal article" date="2023" name="G3 (Bethesda)">
        <title>Genome assembly and association tests identify interacting loci associated with vigor, precocity, and sex in interspecific pistachio rootstocks.</title>
        <authorList>
            <person name="Palmer W."/>
            <person name="Jacygrad E."/>
            <person name="Sagayaradj S."/>
            <person name="Cavanaugh K."/>
            <person name="Han R."/>
            <person name="Bertier L."/>
            <person name="Beede B."/>
            <person name="Kafkas S."/>
            <person name="Golino D."/>
            <person name="Preece J."/>
            <person name="Michelmore R."/>
        </authorList>
    </citation>
    <scope>NUCLEOTIDE SEQUENCE [LARGE SCALE GENOMIC DNA]</scope>
</reference>
<evidence type="ECO:0000313" key="1">
    <source>
        <dbReference type="EMBL" id="KAJ0097465.1"/>
    </source>
</evidence>
<evidence type="ECO:0000313" key="2">
    <source>
        <dbReference type="Proteomes" id="UP001164250"/>
    </source>
</evidence>
<sequence>MKPISSKPPFSVSSSSLSQFRIFISHFSTSSFPPYRRHEEELRNVRVSVWWDFENCNLPAGVNVFKVAHAITGAIRAHGIKGPITITAFGDVLQLSRTNQEALSATGINIAHVPNGGKNSADRSLLVDLMYWVSQNPPPAHLFLISGDRDFASILHRLRMKNYNILLASPETAPNILCSAASIMWHWNSLVRGENLTGKHFNQPPDGPYGSCYGHYKVPLEDPFSVVEQPAARISCTDEVCDPASDSKPGPIPRAVMRQISQILNSYPRGISMTELRAELNKSYAGLDRDLYGYKKFSRFLLAMPHILKLLPGSDGQFFVRAITPKAPELFESSLGTSNGHVGRNGYQDLSKPLKLNGEESHKDEAVDGKSILPSSPEVNAEDPSRKIQQAPELSEKVVRMEMKEPLKKKPQPTPTEEKVSMPAGVQETEGNLSPVEEQDSSSEVGFFRKNWCRWFGGKDGVSEIKSQNIPEKCSDSGDISERTSHNYPEKSCISSDNFEKIKVNEKSMRSPSQDAYPVGSSEENKFARSTEPSDDNYTPRPGVLKRIINWCKFQSSDQDTDTLVDPSSIRQIEIHSNSQRHEVFMKDSFWFDMESFMDSPRGLVIVAQSRTREQLAQCLRKEGPLALRDLSDSDILNLVDMLISEKKWVEESPSEISPFKLIRPVVKRSSLGHSCPANGLRSIFSRTQSQSNPPNIQKSQLEHFWKGEESRSENVDGMVDCSTRGVKLSSSSEVSNKSETSLMIFGREQRPQRNYSFVSDPVDC</sequence>
<protein>
    <submittedName>
        <fullName evidence="1">Uncharacterized protein</fullName>
    </submittedName>
</protein>
<accession>A0ACC1BEV1</accession>
<keyword evidence="2" id="KW-1185">Reference proteome</keyword>
<comment type="caution">
    <text evidence="1">The sequence shown here is derived from an EMBL/GenBank/DDBJ whole genome shotgun (WGS) entry which is preliminary data.</text>
</comment>
<dbReference type="Proteomes" id="UP001164250">
    <property type="component" value="Chromosome 5"/>
</dbReference>